<evidence type="ECO:0008006" key="3">
    <source>
        <dbReference type="Google" id="ProtNLM"/>
    </source>
</evidence>
<gene>
    <name evidence="1" type="ORF">PIB30_082650</name>
</gene>
<keyword evidence="2" id="KW-1185">Reference proteome</keyword>
<dbReference type="EMBL" id="JASCZI010273138">
    <property type="protein sequence ID" value="MED6224292.1"/>
    <property type="molecule type" value="Genomic_DNA"/>
</dbReference>
<accession>A0ABU6ZQL4</accession>
<evidence type="ECO:0000313" key="2">
    <source>
        <dbReference type="Proteomes" id="UP001341840"/>
    </source>
</evidence>
<organism evidence="1 2">
    <name type="scientific">Stylosanthes scabra</name>
    <dbReference type="NCBI Taxonomy" id="79078"/>
    <lineage>
        <taxon>Eukaryota</taxon>
        <taxon>Viridiplantae</taxon>
        <taxon>Streptophyta</taxon>
        <taxon>Embryophyta</taxon>
        <taxon>Tracheophyta</taxon>
        <taxon>Spermatophyta</taxon>
        <taxon>Magnoliopsida</taxon>
        <taxon>eudicotyledons</taxon>
        <taxon>Gunneridae</taxon>
        <taxon>Pentapetalae</taxon>
        <taxon>rosids</taxon>
        <taxon>fabids</taxon>
        <taxon>Fabales</taxon>
        <taxon>Fabaceae</taxon>
        <taxon>Papilionoideae</taxon>
        <taxon>50 kb inversion clade</taxon>
        <taxon>dalbergioids sensu lato</taxon>
        <taxon>Dalbergieae</taxon>
        <taxon>Pterocarpus clade</taxon>
        <taxon>Stylosanthes</taxon>
    </lineage>
</organism>
<proteinExistence type="predicted"/>
<name>A0ABU6ZQL4_9FABA</name>
<evidence type="ECO:0000313" key="1">
    <source>
        <dbReference type="EMBL" id="MED6224292.1"/>
    </source>
</evidence>
<reference evidence="1 2" key="1">
    <citation type="journal article" date="2023" name="Plants (Basel)">
        <title>Bridging the Gap: Combining Genomics and Transcriptomics Approaches to Understand Stylosanthes scabra, an Orphan Legume from the Brazilian Caatinga.</title>
        <authorList>
            <person name="Ferreira-Neto J.R.C."/>
            <person name="da Silva M.D."/>
            <person name="Binneck E."/>
            <person name="de Melo N.F."/>
            <person name="da Silva R.H."/>
            <person name="de Melo A.L.T.M."/>
            <person name="Pandolfi V."/>
            <person name="Bustamante F.O."/>
            <person name="Brasileiro-Vidal A.C."/>
            <person name="Benko-Iseppon A.M."/>
        </authorList>
    </citation>
    <scope>NUCLEOTIDE SEQUENCE [LARGE SCALE GENOMIC DNA]</scope>
    <source>
        <tissue evidence="1">Leaves</tissue>
    </source>
</reference>
<comment type="caution">
    <text evidence="1">The sequence shown here is derived from an EMBL/GenBank/DDBJ whole genome shotgun (WGS) entry which is preliminary data.</text>
</comment>
<dbReference type="Proteomes" id="UP001341840">
    <property type="component" value="Unassembled WGS sequence"/>
</dbReference>
<protein>
    <recommendedName>
        <fullName evidence="3">Secreted protein</fullName>
    </recommendedName>
</protein>
<sequence>MCAAVSAGVLPCWHTCISRCVEECISSRGILADAPVCYCRGHIFVSMPVVLRVTLTSRGFIGREVEGSSYGP</sequence>